<dbReference type="AlphaFoldDB" id="A0A182PD15"/>
<evidence type="ECO:0000256" key="16">
    <source>
        <dbReference type="SAM" id="MobiDB-lite"/>
    </source>
</evidence>
<dbReference type="EnsemblMetazoa" id="AEPI004820-RA">
    <property type="protein sequence ID" value="AEPI004820-PA"/>
    <property type="gene ID" value="AEPI004820"/>
</dbReference>
<keyword evidence="13" id="KW-0175">Coiled coil</keyword>
<accession>A0A182PD15</accession>
<dbReference type="PANTHER" id="PTHR46024">
    <property type="entry name" value="HISTONE-LYSINE N-METHYLTRANSFERASE EGGLESS"/>
    <property type="match status" value="1"/>
</dbReference>
<protein>
    <recommendedName>
        <fullName evidence="23">Histone-lysine N-methyltransferase</fullName>
    </recommendedName>
</protein>
<evidence type="ECO:0000256" key="5">
    <source>
        <dbReference type="ARBA" id="ARBA00022603"/>
    </source>
</evidence>
<name>A0A182PD15_9DIPT</name>
<dbReference type="GO" id="GO:0070828">
    <property type="term" value="P:heterochromatin organization"/>
    <property type="evidence" value="ECO:0007669"/>
    <property type="project" value="TreeGrafter"/>
</dbReference>
<dbReference type="Pfam" id="PF18359">
    <property type="entry name" value="Tudor_5"/>
    <property type="match status" value="1"/>
</dbReference>
<feature type="domain" description="SET" evidence="17">
    <location>
        <begin position="838"/>
        <end position="1087"/>
    </location>
</feature>
<dbReference type="CDD" id="cd01395">
    <property type="entry name" value="HMT_MBD"/>
    <property type="match status" value="1"/>
</dbReference>
<dbReference type="InterPro" id="IPR041291">
    <property type="entry name" value="TUDOR_5"/>
</dbReference>
<evidence type="ECO:0000259" key="19">
    <source>
        <dbReference type="PROSITE" id="PS50868"/>
    </source>
</evidence>
<evidence type="ECO:0000313" key="21">
    <source>
        <dbReference type="EnsemblMetazoa" id="AEPI004820-PA"/>
    </source>
</evidence>
<dbReference type="InterPro" id="IPR001739">
    <property type="entry name" value="Methyl_CpG_DNA-bd"/>
</dbReference>
<dbReference type="PROSITE" id="PS50982">
    <property type="entry name" value="MBD"/>
    <property type="match status" value="1"/>
</dbReference>
<dbReference type="GO" id="GO:0003677">
    <property type="term" value="F:DNA binding"/>
    <property type="evidence" value="ECO:0007669"/>
    <property type="project" value="InterPro"/>
</dbReference>
<keyword evidence="4" id="KW-0678">Repressor</keyword>
<feature type="domain" description="Pre-SET" evidence="18">
    <location>
        <begin position="762"/>
        <end position="835"/>
    </location>
</feature>
<dbReference type="PROSITE" id="PS50867">
    <property type="entry name" value="PRE_SET"/>
    <property type="match status" value="1"/>
</dbReference>
<dbReference type="InterPro" id="IPR051516">
    <property type="entry name" value="SETDB_methyltransferase"/>
</dbReference>
<dbReference type="SMART" id="SM00468">
    <property type="entry name" value="PreSET"/>
    <property type="match status" value="1"/>
</dbReference>
<dbReference type="GO" id="GO:0005634">
    <property type="term" value="C:nucleus"/>
    <property type="evidence" value="ECO:0007669"/>
    <property type="project" value="UniProtKB-SubCell"/>
</dbReference>
<evidence type="ECO:0000256" key="15">
    <source>
        <dbReference type="ARBA" id="ARBA00023242"/>
    </source>
</evidence>
<dbReference type="Pfam" id="PF18358">
    <property type="entry name" value="Tudor_4"/>
    <property type="match status" value="1"/>
</dbReference>
<dbReference type="GO" id="GO:0010629">
    <property type="term" value="P:negative regulation of gene expression"/>
    <property type="evidence" value="ECO:0007669"/>
    <property type="project" value="TreeGrafter"/>
</dbReference>
<evidence type="ECO:0000256" key="13">
    <source>
        <dbReference type="ARBA" id="ARBA00023054"/>
    </source>
</evidence>
<evidence type="ECO:0000256" key="1">
    <source>
        <dbReference type="ARBA" id="ARBA00004123"/>
    </source>
</evidence>
<dbReference type="InterPro" id="IPR001214">
    <property type="entry name" value="SET_dom"/>
</dbReference>
<dbReference type="InterPro" id="IPR003616">
    <property type="entry name" value="Post-SET_dom"/>
</dbReference>
<keyword evidence="8" id="KW-0479">Metal-binding</keyword>
<dbReference type="Proteomes" id="UP000075885">
    <property type="component" value="Unassembled WGS sequence"/>
</dbReference>
<comment type="subcellular location">
    <subcellularLocation>
        <location evidence="2">Chromosome</location>
    </subcellularLocation>
    <subcellularLocation>
        <location evidence="1">Nucleus</location>
    </subcellularLocation>
</comment>
<keyword evidence="5" id="KW-0489">Methyltransferase</keyword>
<keyword evidence="10" id="KW-0862">Zinc</keyword>
<feature type="domain" description="MBD" evidence="20">
    <location>
        <begin position="632"/>
        <end position="700"/>
    </location>
</feature>
<evidence type="ECO:0000259" key="20">
    <source>
        <dbReference type="PROSITE" id="PS50982"/>
    </source>
</evidence>
<dbReference type="GO" id="GO:0005694">
    <property type="term" value="C:chromosome"/>
    <property type="evidence" value="ECO:0007669"/>
    <property type="project" value="UniProtKB-SubCell"/>
</dbReference>
<evidence type="ECO:0000256" key="3">
    <source>
        <dbReference type="ARBA" id="ARBA00022454"/>
    </source>
</evidence>
<evidence type="ECO:0000256" key="9">
    <source>
        <dbReference type="ARBA" id="ARBA00022737"/>
    </source>
</evidence>
<evidence type="ECO:0000313" key="22">
    <source>
        <dbReference type="Proteomes" id="UP000075885"/>
    </source>
</evidence>
<dbReference type="SUPFAM" id="SSF82199">
    <property type="entry name" value="SET domain"/>
    <property type="match status" value="1"/>
</dbReference>
<dbReference type="CDD" id="cd10517">
    <property type="entry name" value="SET_SETDB1"/>
    <property type="match status" value="1"/>
</dbReference>
<dbReference type="InterPro" id="IPR046341">
    <property type="entry name" value="SET_dom_sf"/>
</dbReference>
<keyword evidence="14" id="KW-0804">Transcription</keyword>
<evidence type="ECO:0000256" key="4">
    <source>
        <dbReference type="ARBA" id="ARBA00022491"/>
    </source>
</evidence>
<reference evidence="22" key="1">
    <citation type="submission" date="2013-03" db="EMBL/GenBank/DDBJ databases">
        <title>The Genome Sequence of Anopheles epiroticus epiroticus2.</title>
        <authorList>
            <consortium name="The Broad Institute Genomics Platform"/>
            <person name="Neafsey D.E."/>
            <person name="Howell P."/>
            <person name="Walker B."/>
            <person name="Young S.K."/>
            <person name="Zeng Q."/>
            <person name="Gargeya S."/>
            <person name="Fitzgerald M."/>
            <person name="Haas B."/>
            <person name="Abouelleil A."/>
            <person name="Allen A.W."/>
            <person name="Alvarado L."/>
            <person name="Arachchi H.M."/>
            <person name="Berlin A.M."/>
            <person name="Chapman S.B."/>
            <person name="Gainer-Dewar J."/>
            <person name="Goldberg J."/>
            <person name="Griggs A."/>
            <person name="Gujja S."/>
            <person name="Hansen M."/>
            <person name="Howarth C."/>
            <person name="Imamovic A."/>
            <person name="Ireland A."/>
            <person name="Larimer J."/>
            <person name="McCowan C."/>
            <person name="Murphy C."/>
            <person name="Pearson M."/>
            <person name="Poon T.W."/>
            <person name="Priest M."/>
            <person name="Roberts A."/>
            <person name="Saif S."/>
            <person name="Shea T."/>
            <person name="Sisk P."/>
            <person name="Sykes S."/>
            <person name="Wortman J."/>
            <person name="Nusbaum C."/>
            <person name="Birren B."/>
        </authorList>
    </citation>
    <scope>NUCLEOTIDE SEQUENCE [LARGE SCALE GENOMIC DNA]</scope>
    <source>
        <strain evidence="22">Epiroticus2</strain>
    </source>
</reference>
<keyword evidence="3" id="KW-0158">Chromosome</keyword>
<evidence type="ECO:0000259" key="18">
    <source>
        <dbReference type="PROSITE" id="PS50867"/>
    </source>
</evidence>
<keyword evidence="7" id="KW-0949">S-adenosyl-L-methionine</keyword>
<feature type="domain" description="Post-SET" evidence="19">
    <location>
        <begin position="1096"/>
        <end position="1112"/>
    </location>
</feature>
<dbReference type="Pfam" id="PF05033">
    <property type="entry name" value="Pre-SET"/>
    <property type="match status" value="1"/>
</dbReference>
<evidence type="ECO:0000256" key="8">
    <source>
        <dbReference type="ARBA" id="ARBA00022723"/>
    </source>
</evidence>
<evidence type="ECO:0000256" key="14">
    <source>
        <dbReference type="ARBA" id="ARBA00023163"/>
    </source>
</evidence>
<dbReference type="Gene3D" id="2.170.270.10">
    <property type="entry name" value="SET domain"/>
    <property type="match status" value="2"/>
</dbReference>
<dbReference type="PANTHER" id="PTHR46024:SF1">
    <property type="entry name" value="HISTONE-LYSINE N-METHYLTRANSFERASE EGGLESS"/>
    <property type="match status" value="1"/>
</dbReference>
<evidence type="ECO:0000256" key="2">
    <source>
        <dbReference type="ARBA" id="ARBA00004286"/>
    </source>
</evidence>
<dbReference type="GO" id="GO:0008270">
    <property type="term" value="F:zinc ion binding"/>
    <property type="evidence" value="ECO:0007669"/>
    <property type="project" value="InterPro"/>
</dbReference>
<dbReference type="InterPro" id="IPR016177">
    <property type="entry name" value="DNA-bd_dom_sf"/>
</dbReference>
<dbReference type="InterPro" id="IPR007728">
    <property type="entry name" value="Pre-SET_dom"/>
</dbReference>
<keyword evidence="22" id="KW-1185">Reference proteome</keyword>
<dbReference type="GO" id="GO:0046974">
    <property type="term" value="F:histone H3K9 methyltransferase activity"/>
    <property type="evidence" value="ECO:0007669"/>
    <property type="project" value="TreeGrafter"/>
</dbReference>
<reference evidence="21" key="2">
    <citation type="submission" date="2020-05" db="UniProtKB">
        <authorList>
            <consortium name="EnsemblMetazoa"/>
        </authorList>
    </citation>
    <scope>IDENTIFICATION</scope>
    <source>
        <strain evidence="21">Epiroticus2</strain>
    </source>
</reference>
<keyword evidence="15" id="KW-0539">Nucleus</keyword>
<dbReference type="Pfam" id="PF00856">
    <property type="entry name" value="SET"/>
    <property type="match status" value="1"/>
</dbReference>
<organism evidence="21 22">
    <name type="scientific">Anopheles epiroticus</name>
    <dbReference type="NCBI Taxonomy" id="199890"/>
    <lineage>
        <taxon>Eukaryota</taxon>
        <taxon>Metazoa</taxon>
        <taxon>Ecdysozoa</taxon>
        <taxon>Arthropoda</taxon>
        <taxon>Hexapoda</taxon>
        <taxon>Insecta</taxon>
        <taxon>Pterygota</taxon>
        <taxon>Neoptera</taxon>
        <taxon>Endopterygota</taxon>
        <taxon>Diptera</taxon>
        <taxon>Nematocera</taxon>
        <taxon>Culicoidea</taxon>
        <taxon>Culicidae</taxon>
        <taxon>Anophelinae</taxon>
        <taxon>Anopheles</taxon>
    </lineage>
</organism>
<sequence length="1112" mass="126745">MDQNQEEKESEPAELPAQSTDGSQADAMLNAEETQSDEMAASDEPLAKEQQCMLTNGNDGDEQMETTTNRKRRFKCCNVACKKQCQDFCTAPQFAYSLYKVPRAPHLHSLCMDCFNDAVERYESLSTLVVNKQPLLLHELPPGASEEVYLVLDSSSDEEDEETLPDRRNETVLPREAISLVESDLNDIINTFYNKYCINQVKWSNTIMLHEAQENEKKTDRIEAKIKSLSKVLQGIHSNIYSVHAEREDKPELIIEDDVTSERIAHERFLSTMKKSEKLQRESVKVGNRYYGVRTTILASWSECQVLEDLGNVSIVNPKFVTYTVKFLVGESKLSAVSAKHLAYTTHPTVKLRLGTRVIARISSNPNDAMNRAFYAGTVLESISNYNNFRYLITFDSGHTLYAPFTDVRVVCDQSENVWDDVHLHSREFIRNYLQSCGTVRPMLQAKRGQRLLVEIDQKWYPANVIETDSSLVRLHFPALEKKEWIYRGSRRLGPLYREVSTSHALNKKFSKFQKRNEPSIEYVSLDDEEIEGLPVTAKPAAVDSLVPKLGVPEAPIRATARKSTMNRKQSHNSNNEPGVVSLNRNTIFIDEDLEQSNGSVVFFTTKNYRGPQRYVPHECGPDCLYQVVKHLRTYNLLARPLITGWERQLASVRGHKKASVLYRAPCGRRIRNWEELKRYLRVTDCKLNVEHFDFDPDIRALALFQAKNVLFECKDLSFGLEPMPVHCVNSYEDKSPPKCQYSNKRIPTEGVNLNLDKGFLCGCDCEDDCSDKSKCQCWQLTIAGARFKEPNININTVGYQYKRLHNSIQAGIYECNVQCKCQQDKCLNRVVQNSLQTKLEVFNTHNKGWGIRCLNDVPKGSFICIYAGHLLTEEVGNKICEMSEDKFGDEYFADLDYIESVEKLKAHYEEEAYHSDNEDTSSMGPGEDSDESEGTMDGGKFGADQDSDEEYRVKTKSSGPPVKTRAHLRRASVKERPNRSKKVVNDGVNDEQERVSLIPNPKIDMNASGGPNEESKFRKLYGENERVYIMDAKRSGNLGRYFNHSCNPNLFVQNVFVDTHDLRFPWVAFFAERNITAGTELTWNYNYDVGSVKGKVLTCNCGEKNCMGRLL</sequence>
<evidence type="ECO:0000256" key="6">
    <source>
        <dbReference type="ARBA" id="ARBA00022679"/>
    </source>
</evidence>
<evidence type="ECO:0000256" key="11">
    <source>
        <dbReference type="ARBA" id="ARBA00022853"/>
    </source>
</evidence>
<evidence type="ECO:0000256" key="12">
    <source>
        <dbReference type="ARBA" id="ARBA00023015"/>
    </source>
</evidence>
<dbReference type="Pfam" id="PF01429">
    <property type="entry name" value="MBD"/>
    <property type="match status" value="1"/>
</dbReference>
<dbReference type="SMART" id="SM00391">
    <property type="entry name" value="MBD"/>
    <property type="match status" value="1"/>
</dbReference>
<dbReference type="InterPro" id="IPR041292">
    <property type="entry name" value="Tudor_4"/>
</dbReference>
<keyword evidence="6" id="KW-0808">Transferase</keyword>
<evidence type="ECO:0000256" key="7">
    <source>
        <dbReference type="ARBA" id="ARBA00022691"/>
    </source>
</evidence>
<dbReference type="GO" id="GO:0032259">
    <property type="term" value="P:methylation"/>
    <property type="evidence" value="ECO:0007669"/>
    <property type="project" value="UniProtKB-KW"/>
</dbReference>
<keyword evidence="9" id="KW-0677">Repeat</keyword>
<proteinExistence type="predicted"/>
<evidence type="ECO:0000259" key="17">
    <source>
        <dbReference type="PROSITE" id="PS50280"/>
    </source>
</evidence>
<dbReference type="InterPro" id="IPR047232">
    <property type="entry name" value="SETDB1/2-like_MBD"/>
</dbReference>
<dbReference type="SUPFAM" id="SSF54171">
    <property type="entry name" value="DNA-binding domain"/>
    <property type="match status" value="1"/>
</dbReference>
<feature type="region of interest" description="Disordered" evidence="16">
    <location>
        <begin position="1"/>
        <end position="44"/>
    </location>
</feature>
<dbReference type="PROSITE" id="PS50868">
    <property type="entry name" value="POST_SET"/>
    <property type="match status" value="1"/>
</dbReference>
<keyword evidence="12" id="KW-0805">Transcription regulation</keyword>
<feature type="region of interest" description="Disordered" evidence="16">
    <location>
        <begin position="913"/>
        <end position="989"/>
    </location>
</feature>
<dbReference type="VEuPathDB" id="VectorBase:AEPI004820"/>
<evidence type="ECO:0008006" key="23">
    <source>
        <dbReference type="Google" id="ProtNLM"/>
    </source>
</evidence>
<keyword evidence="11" id="KW-0156">Chromatin regulator</keyword>
<dbReference type="Gene3D" id="3.30.890.10">
    <property type="entry name" value="Methyl-cpg-binding Protein 2, Chain A"/>
    <property type="match status" value="1"/>
</dbReference>
<dbReference type="STRING" id="199890.A0A182PD15"/>
<evidence type="ECO:0000256" key="10">
    <source>
        <dbReference type="ARBA" id="ARBA00022833"/>
    </source>
</evidence>
<dbReference type="PROSITE" id="PS50280">
    <property type="entry name" value="SET"/>
    <property type="match status" value="1"/>
</dbReference>
<dbReference type="SMART" id="SM00317">
    <property type="entry name" value="SET"/>
    <property type="match status" value="1"/>
</dbReference>
<feature type="compositionally biased region" description="Basic and acidic residues" evidence="16">
    <location>
        <begin position="1"/>
        <end position="11"/>
    </location>
</feature>
<dbReference type="Gene3D" id="2.30.30.140">
    <property type="match status" value="2"/>
</dbReference>